<evidence type="ECO:0000256" key="3">
    <source>
        <dbReference type="ARBA" id="ARBA00015944"/>
    </source>
</evidence>
<evidence type="ECO:0000313" key="11">
    <source>
        <dbReference type="EMBL" id="AXP84549.1"/>
    </source>
</evidence>
<gene>
    <name evidence="11" type="primary">COX3</name>
</gene>
<dbReference type="PROSITE" id="PS50253">
    <property type="entry name" value="COX3"/>
    <property type="match status" value="1"/>
</dbReference>
<comment type="subcellular location">
    <subcellularLocation>
        <location evidence="1">Membrane</location>
        <topology evidence="1">Multi-pass membrane protein</topology>
    </subcellularLocation>
</comment>
<comment type="function">
    <text evidence="8">Component of the cytochrome c oxidase, the last enzyme in the mitochondrial electron transport chain which drives oxidative phosphorylation. The respiratory chain contains 3 multisubunit complexes succinate dehydrogenase (complex II, CII), ubiquinol-cytochrome c oxidoreductase (cytochrome b-c1 complex, complex III, CIII) and cytochrome c oxidase (complex IV, CIV), that cooperate to transfer electrons derived from NADH and succinate to molecular oxygen, creating an electrochemical gradient over the inner membrane that drives transmembrane transport and the ATP synthase. Cytochrome c oxidase is the component of the respiratory chain that catalyzes the reduction of oxygen to water. Electrons originating from reduced cytochrome c in the intermembrane space (IMS) are transferred via the dinuclear copper A center (CU(A)) of subunit 2 and heme A of subunit 1 to the active site in subunit 1, a binuclear center (BNC) formed by heme A3 and copper B (CU(B)). The BNC reduces molecular oxygen to 2 water molecules using 4 electrons from cytochrome c in the IMS and 4 protons from the mitochondrial matrix.</text>
</comment>
<keyword evidence="5" id="KW-1278">Translocase</keyword>
<accession>A0A346KL31</accession>
<dbReference type="GO" id="GO:0005739">
    <property type="term" value="C:mitochondrion"/>
    <property type="evidence" value="ECO:0007669"/>
    <property type="project" value="TreeGrafter"/>
</dbReference>
<dbReference type="InterPro" id="IPR033945">
    <property type="entry name" value="Cyt_c_oxase_su3_dom"/>
</dbReference>
<reference evidence="11" key="1">
    <citation type="journal article" date="2018" name="PeerJ">
        <title>Mitogenomics of Perumytilus purpuratus (Bivalvia: Mytilidae) and its implications for doubly uniparental inheritance of mitochondria.</title>
        <authorList>
            <person name="Smietanka B."/>
            <person name="Lubosny M."/>
            <person name="Przylucka A."/>
            <person name="Gerard K."/>
            <person name="Burzynski A."/>
        </authorList>
    </citation>
    <scope>NUCLEOTIDE SEQUENCE</scope>
    <source>
        <strain evidence="11">F-south</strain>
    </source>
</reference>
<dbReference type="Gene3D" id="1.10.287.70">
    <property type="match status" value="1"/>
</dbReference>
<dbReference type="InterPro" id="IPR024791">
    <property type="entry name" value="Cyt_c/ubiquinol_Oxase_su3"/>
</dbReference>
<dbReference type="InterPro" id="IPR013833">
    <property type="entry name" value="Cyt_c_oxidase_su3_a-hlx"/>
</dbReference>
<evidence type="ECO:0000256" key="1">
    <source>
        <dbReference type="ARBA" id="ARBA00004141"/>
    </source>
</evidence>
<feature type="transmembrane region" description="Helical" evidence="9">
    <location>
        <begin position="40"/>
        <end position="62"/>
    </location>
</feature>
<keyword evidence="7 9" id="KW-0472">Membrane</keyword>
<comment type="similarity">
    <text evidence="2 8">Belongs to the cytochrome c oxidase subunit 3 family.</text>
</comment>
<dbReference type="EMBL" id="MH330333">
    <property type="protein sequence ID" value="AXP84549.1"/>
    <property type="molecule type" value="Genomic_DNA"/>
</dbReference>
<keyword evidence="6 9" id="KW-1133">Transmembrane helix</keyword>
<dbReference type="PANTHER" id="PTHR11403:SF7">
    <property type="entry name" value="CYTOCHROME C OXIDASE SUBUNIT 3"/>
    <property type="match status" value="1"/>
</dbReference>
<proteinExistence type="inferred from homology"/>
<name>A0A346KL31_PERPP</name>
<evidence type="ECO:0000259" key="10">
    <source>
        <dbReference type="PROSITE" id="PS50253"/>
    </source>
</evidence>
<keyword evidence="8 11" id="KW-0496">Mitochondrion</keyword>
<feature type="domain" description="Heme-copper oxidase subunit III family profile" evidence="10">
    <location>
        <begin position="2"/>
        <end position="261"/>
    </location>
</feature>
<feature type="transmembrane region" description="Helical" evidence="9">
    <location>
        <begin position="83"/>
        <end position="105"/>
    </location>
</feature>
<protein>
    <recommendedName>
        <fullName evidence="3 8">Cytochrome c oxidase subunit 3</fullName>
    </recommendedName>
</protein>
<feature type="transmembrane region" description="Helical" evidence="9">
    <location>
        <begin position="157"/>
        <end position="176"/>
    </location>
</feature>
<evidence type="ECO:0000256" key="7">
    <source>
        <dbReference type="ARBA" id="ARBA00023136"/>
    </source>
</evidence>
<geneLocation type="mitochondrion" evidence="11"/>
<dbReference type="InterPro" id="IPR035973">
    <property type="entry name" value="Cyt_c_oxidase_su3-like_sf"/>
</dbReference>
<feature type="transmembrane region" description="Helical" evidence="9">
    <location>
        <begin position="125"/>
        <end position="145"/>
    </location>
</feature>
<dbReference type="Gene3D" id="1.20.120.80">
    <property type="entry name" value="Cytochrome c oxidase, subunit III, four-helix bundle"/>
    <property type="match status" value="1"/>
</dbReference>
<feature type="transmembrane region" description="Helical" evidence="9">
    <location>
        <begin position="196"/>
        <end position="219"/>
    </location>
</feature>
<dbReference type="PANTHER" id="PTHR11403">
    <property type="entry name" value="CYTOCHROME C OXIDASE SUBUNIT III"/>
    <property type="match status" value="1"/>
</dbReference>
<dbReference type="GO" id="GO:0016020">
    <property type="term" value="C:membrane"/>
    <property type="evidence" value="ECO:0007669"/>
    <property type="project" value="UniProtKB-SubCell"/>
</dbReference>
<evidence type="ECO:0000256" key="8">
    <source>
        <dbReference type="RuleBase" id="RU003375"/>
    </source>
</evidence>
<dbReference type="SUPFAM" id="SSF81452">
    <property type="entry name" value="Cytochrome c oxidase subunit III-like"/>
    <property type="match status" value="1"/>
</dbReference>
<evidence type="ECO:0000256" key="2">
    <source>
        <dbReference type="ARBA" id="ARBA00010581"/>
    </source>
</evidence>
<dbReference type="Pfam" id="PF00510">
    <property type="entry name" value="COX3"/>
    <property type="match status" value="1"/>
</dbReference>
<dbReference type="CDD" id="cd01665">
    <property type="entry name" value="Cyt_c_Oxidase_III"/>
    <property type="match status" value="1"/>
</dbReference>
<dbReference type="InterPro" id="IPR000298">
    <property type="entry name" value="Cyt_c_oxidase-like_su3"/>
</dbReference>
<evidence type="ECO:0000256" key="6">
    <source>
        <dbReference type="ARBA" id="ARBA00022989"/>
    </source>
</evidence>
<dbReference type="GO" id="GO:0006123">
    <property type="term" value="P:mitochondrial electron transport, cytochrome c to oxygen"/>
    <property type="evidence" value="ECO:0007669"/>
    <property type="project" value="TreeGrafter"/>
</dbReference>
<evidence type="ECO:0000256" key="9">
    <source>
        <dbReference type="SAM" id="Phobius"/>
    </source>
</evidence>
<dbReference type="GO" id="GO:0004129">
    <property type="term" value="F:cytochrome-c oxidase activity"/>
    <property type="evidence" value="ECO:0007669"/>
    <property type="project" value="InterPro"/>
</dbReference>
<evidence type="ECO:0000256" key="4">
    <source>
        <dbReference type="ARBA" id="ARBA00022692"/>
    </source>
</evidence>
<evidence type="ECO:0000256" key="5">
    <source>
        <dbReference type="ARBA" id="ARBA00022967"/>
    </source>
</evidence>
<feature type="transmembrane region" description="Helical" evidence="9">
    <location>
        <begin position="240"/>
        <end position="260"/>
    </location>
</feature>
<keyword evidence="4 8" id="KW-0812">Transmembrane</keyword>
<sequence>MIRSPFYRVSPSPWPPLVAFCLFNMAIGLVNWMYRVSSSLFLIIGGMVLLSGCLTLWWRDLLREGDQGYHSKYVIKTFRDGMVMFIMSEVMFFMSFFWAFFHSSLSPNVEVGGNWPPCGIRSPNAFSVPLLNTWVLVTSGVAVNYANASLKAHDYDYGSVISMIFTIMCGMLFIALQYMEYHGNSFCISDSVYGSAFYMLTGFHGAHVIFGTLFLIVTFGRMWLGHFLSNRRFGFEACVWYWHFVDVIWIAVYILAYVWGSGQLFDWWYSYWNGDVWWVKFS</sequence>
<organism evidence="11">
    <name type="scientific">Perumytilus purpuratus</name>
    <name type="common">Mussel</name>
    <name type="synonym">Brachidontes purpuratus</name>
    <dbReference type="NCBI Taxonomy" id="390823"/>
    <lineage>
        <taxon>Eukaryota</taxon>
        <taxon>Metazoa</taxon>
        <taxon>Spiralia</taxon>
        <taxon>Lophotrochozoa</taxon>
        <taxon>Mollusca</taxon>
        <taxon>Bivalvia</taxon>
        <taxon>Autobranchia</taxon>
        <taxon>Pteriomorphia</taxon>
        <taxon>Mytilida</taxon>
        <taxon>Mytiloidea</taxon>
        <taxon>Mytilidae</taxon>
        <taxon>Brachidontinae</taxon>
        <taxon>Perumytilus</taxon>
    </lineage>
</organism>
<feature type="transmembrane region" description="Helical" evidence="9">
    <location>
        <begin position="12"/>
        <end position="34"/>
    </location>
</feature>
<dbReference type="AlphaFoldDB" id="A0A346KL31"/>